<dbReference type="InterPro" id="IPR015920">
    <property type="entry name" value="Cellobiose_DH-like_cyt"/>
</dbReference>
<dbReference type="Pfam" id="PF16010">
    <property type="entry name" value="CDH-cyt"/>
    <property type="match status" value="1"/>
</dbReference>
<evidence type="ECO:0000256" key="5">
    <source>
        <dbReference type="ARBA" id="ARBA00022989"/>
    </source>
</evidence>
<keyword evidence="3 7" id="KW-0812">Transmembrane</keyword>
<dbReference type="Gene3D" id="1.20.120.1770">
    <property type="match status" value="1"/>
</dbReference>
<keyword evidence="12" id="KW-1185">Reference proteome</keyword>
<dbReference type="AlphaFoldDB" id="U4KZR6"/>
<dbReference type="Proteomes" id="UP000018144">
    <property type="component" value="Unassembled WGS sequence"/>
</dbReference>
<keyword evidence="8" id="KW-0732">Signal</keyword>
<dbReference type="InterPro" id="IPR006593">
    <property type="entry name" value="Cyt_b561/ferric_Rdtase_TM"/>
</dbReference>
<dbReference type="InterPro" id="IPR005018">
    <property type="entry name" value="DOMON_domain"/>
</dbReference>
<feature type="transmembrane region" description="Helical" evidence="7">
    <location>
        <begin position="366"/>
        <end position="386"/>
    </location>
</feature>
<comment type="subcellular location">
    <subcellularLocation>
        <location evidence="1">Membrane</location>
    </subcellularLocation>
</comment>
<evidence type="ECO:0000259" key="10">
    <source>
        <dbReference type="PROSITE" id="PS50939"/>
    </source>
</evidence>
<feature type="signal peptide" evidence="8">
    <location>
        <begin position="1"/>
        <end position="20"/>
    </location>
</feature>
<dbReference type="CDD" id="cd09630">
    <property type="entry name" value="CDH_like_cytochrome"/>
    <property type="match status" value="1"/>
</dbReference>
<dbReference type="SMART" id="SM00665">
    <property type="entry name" value="B561"/>
    <property type="match status" value="1"/>
</dbReference>
<proteinExistence type="predicted"/>
<evidence type="ECO:0008006" key="13">
    <source>
        <dbReference type="Google" id="ProtNLM"/>
    </source>
</evidence>
<evidence type="ECO:0000256" key="3">
    <source>
        <dbReference type="ARBA" id="ARBA00022692"/>
    </source>
</evidence>
<evidence type="ECO:0000259" key="9">
    <source>
        <dbReference type="PROSITE" id="PS50836"/>
    </source>
</evidence>
<dbReference type="PROSITE" id="PS50836">
    <property type="entry name" value="DOMON"/>
    <property type="match status" value="1"/>
</dbReference>
<accession>U4KZR6</accession>
<evidence type="ECO:0000256" key="2">
    <source>
        <dbReference type="ARBA" id="ARBA00022448"/>
    </source>
</evidence>
<gene>
    <name evidence="11" type="ORF">PCON_04791</name>
</gene>
<evidence type="ECO:0000256" key="8">
    <source>
        <dbReference type="SAM" id="SignalP"/>
    </source>
</evidence>
<feature type="transmembrane region" description="Helical" evidence="7">
    <location>
        <begin position="262"/>
        <end position="284"/>
    </location>
</feature>
<dbReference type="eggNOG" id="ENOG502S50Z">
    <property type="taxonomic scope" value="Eukaryota"/>
</dbReference>
<reference evidence="11 12" key="1">
    <citation type="journal article" date="2013" name="PLoS Genet.">
        <title>The genome and development-dependent transcriptomes of Pyronema confluens: a window into fungal evolution.</title>
        <authorList>
            <person name="Traeger S."/>
            <person name="Altegoer F."/>
            <person name="Freitag M."/>
            <person name="Gabaldon T."/>
            <person name="Kempken F."/>
            <person name="Kumar A."/>
            <person name="Marcet-Houben M."/>
            <person name="Poggeler S."/>
            <person name="Stajich J.E."/>
            <person name="Nowrousian M."/>
        </authorList>
    </citation>
    <scope>NUCLEOTIDE SEQUENCE [LARGE SCALE GENOMIC DNA]</scope>
    <source>
        <strain evidence="12">CBS 100304</strain>
        <tissue evidence="11">Vegetative mycelium</tissue>
    </source>
</reference>
<keyword evidence="4" id="KW-0249">Electron transport</keyword>
<evidence type="ECO:0000313" key="12">
    <source>
        <dbReference type="Proteomes" id="UP000018144"/>
    </source>
</evidence>
<feature type="domain" description="Cytochrome b561" evidence="10">
    <location>
        <begin position="192"/>
        <end position="387"/>
    </location>
</feature>
<dbReference type="SMART" id="SM00664">
    <property type="entry name" value="DoH"/>
    <property type="match status" value="1"/>
</dbReference>
<dbReference type="OrthoDB" id="19261at2759"/>
<dbReference type="GO" id="GO:0016020">
    <property type="term" value="C:membrane"/>
    <property type="evidence" value="ECO:0007669"/>
    <property type="project" value="UniProtKB-SubCell"/>
</dbReference>
<dbReference type="Gene3D" id="2.60.40.1210">
    <property type="entry name" value="Cellobiose dehydrogenase, cytochrome domain"/>
    <property type="match status" value="1"/>
</dbReference>
<evidence type="ECO:0000256" key="7">
    <source>
        <dbReference type="SAM" id="Phobius"/>
    </source>
</evidence>
<evidence type="ECO:0000313" key="11">
    <source>
        <dbReference type="EMBL" id="CCX05204.1"/>
    </source>
</evidence>
<dbReference type="PROSITE" id="PS50939">
    <property type="entry name" value="CYTOCHROME_B561"/>
    <property type="match status" value="1"/>
</dbReference>
<feature type="transmembrane region" description="Helical" evidence="7">
    <location>
        <begin position="228"/>
        <end position="250"/>
    </location>
</feature>
<feature type="transmembrane region" description="Helical" evidence="7">
    <location>
        <begin position="337"/>
        <end position="354"/>
    </location>
</feature>
<dbReference type="CDD" id="cd08760">
    <property type="entry name" value="Cyt_b561_FRRS1_like"/>
    <property type="match status" value="1"/>
</dbReference>
<dbReference type="OMA" id="MSIVFIA"/>
<evidence type="ECO:0000256" key="6">
    <source>
        <dbReference type="ARBA" id="ARBA00023136"/>
    </source>
</evidence>
<evidence type="ECO:0000256" key="4">
    <source>
        <dbReference type="ARBA" id="ARBA00022982"/>
    </source>
</evidence>
<keyword evidence="5 7" id="KW-1133">Transmembrane helix</keyword>
<dbReference type="PANTHER" id="PTHR47797:SF1">
    <property type="entry name" value="CYTOCHROME B561 DOMAIN-CONTAINING PROTEIN-RELATED"/>
    <property type="match status" value="1"/>
</dbReference>
<feature type="chain" id="PRO_5004650992" description="Cytochrome b561 domain-containing protein" evidence="8">
    <location>
        <begin position="21"/>
        <end position="401"/>
    </location>
</feature>
<dbReference type="SUPFAM" id="SSF49344">
    <property type="entry name" value="CBD9-like"/>
    <property type="match status" value="1"/>
</dbReference>
<protein>
    <recommendedName>
        <fullName evidence="13">Cytochrome b561 domain-containing protein</fullName>
    </recommendedName>
</protein>
<dbReference type="EMBL" id="HF935238">
    <property type="protein sequence ID" value="CCX05204.1"/>
    <property type="molecule type" value="Genomic_DNA"/>
</dbReference>
<feature type="transmembrane region" description="Helical" evidence="7">
    <location>
        <begin position="296"/>
        <end position="317"/>
    </location>
</feature>
<keyword evidence="2" id="KW-0813">Transport</keyword>
<sequence>MVSLKWSLLGALCASACALAQSPTTQSSTPGATPIARYCSRSNVCGSINIPSTTSKTTYFRIQGPVSAGWAAIGQGSGMQNSLIFIIYPDSTGRNVTVSPRYGQGHFEPPVAPDVNIQILDGTGVSGGIMTANFRCDNCHDRDYGKLDVTQNTQNFIWAEGPGEKINSNSLDYSISQHNAKGTFQLALQGAIGNAGSNPFLALAPGSQDTTTSGGSSVSILTKADKVLIAHGVIMALTWVLLFPLGAAAIRLFGGMLPNPVLWHRSIQVFNTLLAIVGMALGMYTSGINRTHYTHFHQYLGTILVGFLFIQAALGMLHHAEYQRTGKRSVWSHMHIWTGRSVIFLAIINGGIGLGPRLANASAGQIAAYSIVVVVVIGGYVGMYLLQRRNGQLGGRGRGRV</sequence>
<organism evidence="11 12">
    <name type="scientific">Pyronema omphalodes (strain CBS 100304)</name>
    <name type="common">Pyronema confluens</name>
    <dbReference type="NCBI Taxonomy" id="1076935"/>
    <lineage>
        <taxon>Eukaryota</taxon>
        <taxon>Fungi</taxon>
        <taxon>Dikarya</taxon>
        <taxon>Ascomycota</taxon>
        <taxon>Pezizomycotina</taxon>
        <taxon>Pezizomycetes</taxon>
        <taxon>Pezizales</taxon>
        <taxon>Pyronemataceae</taxon>
        <taxon>Pyronema</taxon>
    </lineage>
</organism>
<keyword evidence="6 7" id="KW-0472">Membrane</keyword>
<dbReference type="PANTHER" id="PTHR47797">
    <property type="entry name" value="DEHYDROGENASE, PUTATIVE (AFU_ORTHOLOGUE AFUA_8G05805)-RELATED"/>
    <property type="match status" value="1"/>
</dbReference>
<name>U4KZR6_PYROM</name>
<feature type="domain" description="DOMON" evidence="9">
    <location>
        <begin position="42"/>
        <end position="161"/>
    </location>
</feature>
<dbReference type="STRING" id="1076935.U4KZR6"/>
<evidence type="ECO:0000256" key="1">
    <source>
        <dbReference type="ARBA" id="ARBA00004370"/>
    </source>
</evidence>